<name>A0A432W9R0_9GAMM</name>
<reference evidence="7 8" key="1">
    <citation type="journal article" date="2011" name="Front. Microbiol.">
        <title>Genomic signatures of strain selection and enhancement in Bacillus atrophaeus var. globigii, a historical biowarfare simulant.</title>
        <authorList>
            <person name="Gibbons H.S."/>
            <person name="Broomall S.M."/>
            <person name="McNew L.A."/>
            <person name="Daligault H."/>
            <person name="Chapman C."/>
            <person name="Bruce D."/>
            <person name="Karavis M."/>
            <person name="Krepps M."/>
            <person name="McGregor P.A."/>
            <person name="Hong C."/>
            <person name="Park K.H."/>
            <person name="Akmal A."/>
            <person name="Feldman A."/>
            <person name="Lin J.S."/>
            <person name="Chang W.E."/>
            <person name="Higgs B.W."/>
            <person name="Demirev P."/>
            <person name="Lindquist J."/>
            <person name="Liem A."/>
            <person name="Fochler E."/>
            <person name="Read T.D."/>
            <person name="Tapia R."/>
            <person name="Johnson S."/>
            <person name="Bishop-Lilly K.A."/>
            <person name="Detter C."/>
            <person name="Han C."/>
            <person name="Sozhamannan S."/>
            <person name="Rosenzweig C.N."/>
            <person name="Skowronski E.W."/>
        </authorList>
    </citation>
    <scope>NUCLEOTIDE SEQUENCE [LARGE SCALE GENOMIC DNA]</scope>
    <source>
        <strain evidence="7 8">MLST1</strain>
    </source>
</reference>
<feature type="domain" description="Outer membrane protein beta-barrel" evidence="6">
    <location>
        <begin position="11"/>
        <end position="157"/>
    </location>
</feature>
<feature type="chain" id="PRO_5018968929" description="Outer membrane protein beta-barrel domain-containing protein" evidence="5">
    <location>
        <begin position="23"/>
        <end position="188"/>
    </location>
</feature>
<evidence type="ECO:0000256" key="3">
    <source>
        <dbReference type="ARBA" id="ARBA00023136"/>
    </source>
</evidence>
<evidence type="ECO:0000313" key="7">
    <source>
        <dbReference type="EMBL" id="RUO26854.1"/>
    </source>
</evidence>
<dbReference type="InterPro" id="IPR036942">
    <property type="entry name" value="Beta-barrel_TonB_sf"/>
</dbReference>
<dbReference type="AlphaFoldDB" id="A0A432W9R0"/>
<dbReference type="RefSeq" id="WP_126803668.1">
    <property type="nucleotide sequence ID" value="NZ_PIPL01000001.1"/>
</dbReference>
<dbReference type="Gene3D" id="2.40.170.20">
    <property type="entry name" value="TonB-dependent receptor, beta-barrel domain"/>
    <property type="match status" value="1"/>
</dbReference>
<dbReference type="EMBL" id="PIPL01000001">
    <property type="protein sequence ID" value="RUO26854.1"/>
    <property type="molecule type" value="Genomic_DNA"/>
</dbReference>
<keyword evidence="3" id="KW-0472">Membrane</keyword>
<organism evidence="7 8">
    <name type="scientific">Aliidiomarina minuta</name>
    <dbReference type="NCBI Taxonomy" id="880057"/>
    <lineage>
        <taxon>Bacteria</taxon>
        <taxon>Pseudomonadati</taxon>
        <taxon>Pseudomonadota</taxon>
        <taxon>Gammaproteobacteria</taxon>
        <taxon>Alteromonadales</taxon>
        <taxon>Idiomarinaceae</taxon>
        <taxon>Aliidiomarina</taxon>
    </lineage>
</organism>
<evidence type="ECO:0000256" key="4">
    <source>
        <dbReference type="ARBA" id="ARBA00023237"/>
    </source>
</evidence>
<dbReference type="InterPro" id="IPR027385">
    <property type="entry name" value="Beta-barrel_OMP"/>
</dbReference>
<dbReference type="SUPFAM" id="SSF56935">
    <property type="entry name" value="Porins"/>
    <property type="match status" value="1"/>
</dbReference>
<evidence type="ECO:0000256" key="1">
    <source>
        <dbReference type="ARBA" id="ARBA00004442"/>
    </source>
</evidence>
<dbReference type="OrthoDB" id="7059177at2"/>
<gene>
    <name evidence="7" type="ORF">CWE09_09240</name>
</gene>
<comment type="caution">
    <text evidence="7">The sequence shown here is derived from an EMBL/GenBank/DDBJ whole genome shotgun (WGS) entry which is preliminary data.</text>
</comment>
<comment type="subcellular location">
    <subcellularLocation>
        <location evidence="1">Cell outer membrane</location>
    </subcellularLocation>
</comment>
<evidence type="ECO:0000256" key="5">
    <source>
        <dbReference type="SAM" id="SignalP"/>
    </source>
</evidence>
<evidence type="ECO:0000313" key="8">
    <source>
        <dbReference type="Proteomes" id="UP000288293"/>
    </source>
</evidence>
<proteinExistence type="predicted"/>
<keyword evidence="8" id="KW-1185">Reference proteome</keyword>
<dbReference type="Pfam" id="PF13505">
    <property type="entry name" value="OMP_b-brl"/>
    <property type="match status" value="1"/>
</dbReference>
<evidence type="ECO:0000259" key="6">
    <source>
        <dbReference type="Pfam" id="PF13505"/>
    </source>
</evidence>
<protein>
    <recommendedName>
        <fullName evidence="6">Outer membrane protein beta-barrel domain-containing protein</fullName>
    </recommendedName>
</protein>
<keyword evidence="4" id="KW-0998">Cell outer membrane</keyword>
<dbReference type="Proteomes" id="UP000288293">
    <property type="component" value="Unassembled WGS sequence"/>
</dbReference>
<accession>A0A432W9R0</accession>
<keyword evidence="2 5" id="KW-0732">Signal</keyword>
<feature type="signal peptide" evidence="5">
    <location>
        <begin position="1"/>
        <end position="22"/>
    </location>
</feature>
<sequence length="188" mass="20466">MNLKAMLVSILGLSLVASVATAQVPSFNYVGASYTEIEDGNINYDGFELEVSGRIGENWFLSGSYADISTSQAEVVFDDLDITYGRLGYIFIEDELAALYAGPQVQYLNFDGGLGSTSETDLGVFVGLRFIAAPRIELMTEASYIDMDNSITRFSAGARFYITPSLSAETQANFGDWSGFSLGINFHF</sequence>
<dbReference type="GO" id="GO:0009279">
    <property type="term" value="C:cell outer membrane"/>
    <property type="evidence" value="ECO:0007669"/>
    <property type="project" value="UniProtKB-SubCell"/>
</dbReference>
<evidence type="ECO:0000256" key="2">
    <source>
        <dbReference type="ARBA" id="ARBA00022729"/>
    </source>
</evidence>